<keyword evidence="1" id="KW-1133">Transmembrane helix</keyword>
<organism evidence="3 4">
    <name type="scientific">Gomphillus americanus</name>
    <dbReference type="NCBI Taxonomy" id="1940652"/>
    <lineage>
        <taxon>Eukaryota</taxon>
        <taxon>Fungi</taxon>
        <taxon>Dikarya</taxon>
        <taxon>Ascomycota</taxon>
        <taxon>Pezizomycotina</taxon>
        <taxon>Lecanoromycetes</taxon>
        <taxon>OSLEUM clade</taxon>
        <taxon>Ostropomycetidae</taxon>
        <taxon>Ostropales</taxon>
        <taxon>Graphidaceae</taxon>
        <taxon>Gomphilloideae</taxon>
        <taxon>Gomphillus</taxon>
    </lineage>
</organism>
<dbReference type="OrthoDB" id="4480814at2759"/>
<name>A0A8H3IVW5_9LECA</name>
<evidence type="ECO:0000256" key="1">
    <source>
        <dbReference type="SAM" id="Phobius"/>
    </source>
</evidence>
<dbReference type="InterPro" id="IPR052413">
    <property type="entry name" value="SUR7_domain"/>
</dbReference>
<keyword evidence="4" id="KW-1185">Reference proteome</keyword>
<evidence type="ECO:0000313" key="3">
    <source>
        <dbReference type="EMBL" id="CAF9928944.1"/>
    </source>
</evidence>
<protein>
    <submittedName>
        <fullName evidence="3">Uncharacterized protein</fullName>
    </submittedName>
</protein>
<dbReference type="AlphaFoldDB" id="A0A8H3IVW5"/>
<dbReference type="Pfam" id="PF06687">
    <property type="entry name" value="SUR7"/>
    <property type="match status" value="1"/>
</dbReference>
<dbReference type="GO" id="GO:0005886">
    <property type="term" value="C:plasma membrane"/>
    <property type="evidence" value="ECO:0007669"/>
    <property type="project" value="InterPro"/>
</dbReference>
<keyword evidence="1" id="KW-0472">Membrane</keyword>
<gene>
    <name evidence="3" type="ORF">GOMPHAMPRED_005264</name>
</gene>
<feature type="chain" id="PRO_5034780110" evidence="2">
    <location>
        <begin position="18"/>
        <end position="300"/>
    </location>
</feature>
<feature type="transmembrane region" description="Helical" evidence="1">
    <location>
        <begin position="144"/>
        <end position="165"/>
    </location>
</feature>
<accession>A0A8H3IVW5</accession>
<dbReference type="PANTHER" id="PTHR28019:SF3">
    <property type="entry name" value="INTEGRAL MEMBRANE PROTEIN (AFU_ORTHOLOGUE AFUA_6G07470)"/>
    <property type="match status" value="1"/>
</dbReference>
<keyword evidence="2" id="KW-0732">Signal</keyword>
<evidence type="ECO:0000313" key="4">
    <source>
        <dbReference type="Proteomes" id="UP000664169"/>
    </source>
</evidence>
<reference evidence="3" key="1">
    <citation type="submission" date="2021-03" db="EMBL/GenBank/DDBJ databases">
        <authorList>
            <person name="Tagirdzhanova G."/>
        </authorList>
    </citation>
    <scope>NUCLEOTIDE SEQUENCE</scope>
</reference>
<dbReference type="PANTHER" id="PTHR28019">
    <property type="entry name" value="CELL MEMBRANE PROTEIN YLR413W-RELATED"/>
    <property type="match status" value="1"/>
</dbReference>
<feature type="transmembrane region" description="Helical" evidence="1">
    <location>
        <begin position="172"/>
        <end position="194"/>
    </location>
</feature>
<sequence>MATLCFLAVVGLGQTNARNDYLSNLYFGRFNMTNVTADPDFSQNPINQYTDLLDRTPDGKIIIQNFYTIGLWNYCAGAGANTTKSILAVGQTSAQSVNFCSGRQLQWGFDPSITWGMPQQTQIEVFGDDFNNWMQNTYLSTSRMWISTLYIVAVTFTALQILVGIGGLFSRLGSVFTTIFSLFTTSFNFAFALYTTLTYIRMSTFDSTFSNAGIAFQLGGTVFIYVWFAWASSFVGGLFWAFSSCCCSGRPRGEDKGKQPQMGEYNPYTYERVTETPFGTTQTVVANRPASYDTGFRHGQ</sequence>
<feature type="signal peptide" evidence="2">
    <location>
        <begin position="1"/>
        <end position="17"/>
    </location>
</feature>
<dbReference type="GO" id="GO:0031505">
    <property type="term" value="P:fungal-type cell wall organization"/>
    <property type="evidence" value="ECO:0007669"/>
    <property type="project" value="TreeGrafter"/>
</dbReference>
<dbReference type="GO" id="GO:0051285">
    <property type="term" value="C:cell cortex of cell tip"/>
    <property type="evidence" value="ECO:0007669"/>
    <property type="project" value="TreeGrafter"/>
</dbReference>
<proteinExistence type="predicted"/>
<dbReference type="Proteomes" id="UP000664169">
    <property type="component" value="Unassembled WGS sequence"/>
</dbReference>
<keyword evidence="1" id="KW-0812">Transmembrane</keyword>
<comment type="caution">
    <text evidence="3">The sequence shown here is derived from an EMBL/GenBank/DDBJ whole genome shotgun (WGS) entry which is preliminary data.</text>
</comment>
<dbReference type="InterPro" id="IPR009571">
    <property type="entry name" value="SUR7/Rim9-like_fungi"/>
</dbReference>
<feature type="transmembrane region" description="Helical" evidence="1">
    <location>
        <begin position="214"/>
        <end position="242"/>
    </location>
</feature>
<dbReference type="EMBL" id="CAJPDQ010000031">
    <property type="protein sequence ID" value="CAF9928944.1"/>
    <property type="molecule type" value="Genomic_DNA"/>
</dbReference>
<evidence type="ECO:0000256" key="2">
    <source>
        <dbReference type="SAM" id="SignalP"/>
    </source>
</evidence>